<comment type="caution">
    <text evidence="1">The sequence shown here is derived from an EMBL/GenBank/DDBJ whole genome shotgun (WGS) entry which is preliminary data.</text>
</comment>
<dbReference type="AlphaFoldDB" id="A0ABD5M6L2"/>
<keyword evidence="2" id="KW-1185">Reference proteome</keyword>
<evidence type="ECO:0000313" key="1">
    <source>
        <dbReference type="EMBL" id="MEZ3163950.1"/>
    </source>
</evidence>
<reference evidence="1 2" key="1">
    <citation type="submission" date="2024-06" db="EMBL/GenBank/DDBJ databases">
        <title>Halorubrum miltondacostae sp. nov., a potential PHA producer isolated from an inland solar saltern in Rio Maior, Portugal.</title>
        <authorList>
            <person name="Albuquerque L."/>
            <person name="Viver T."/>
            <person name="Barroso C."/>
            <person name="Claudino R."/>
            <person name="Galvan M."/>
            <person name="Simoes G."/>
            <person name="Lobo Da Cunha A."/>
            <person name="Egas C."/>
        </authorList>
    </citation>
    <scope>NUCLEOTIDE SEQUENCE [LARGE SCALE GENOMIC DNA]</scope>
    <source>
        <strain evidence="1 2">RMP-11</strain>
    </source>
</reference>
<evidence type="ECO:0000313" key="2">
    <source>
        <dbReference type="Proteomes" id="UP001567572"/>
    </source>
</evidence>
<organism evidence="1 2">
    <name type="scientific">Halorubrum miltondacostae</name>
    <dbReference type="NCBI Taxonomy" id="3076378"/>
    <lineage>
        <taxon>Archaea</taxon>
        <taxon>Methanobacteriati</taxon>
        <taxon>Methanobacteriota</taxon>
        <taxon>Stenosarchaea group</taxon>
        <taxon>Halobacteria</taxon>
        <taxon>Halobacteriales</taxon>
        <taxon>Haloferacaceae</taxon>
        <taxon>Halorubrum</taxon>
    </lineage>
</organism>
<dbReference type="EMBL" id="JBEDNY010000002">
    <property type="protein sequence ID" value="MEZ3163950.1"/>
    <property type="molecule type" value="Genomic_DNA"/>
</dbReference>
<dbReference type="RefSeq" id="WP_371161815.1">
    <property type="nucleotide sequence ID" value="NZ_JBEDNX010000002.1"/>
</dbReference>
<accession>A0ABD5M6L2</accession>
<gene>
    <name evidence="1" type="ORF">ABNG04_08735</name>
</gene>
<proteinExistence type="predicted"/>
<sequence length="162" mass="17647">MDISQYREAVAANRRAHGFEAVDERTDEFEHLWVARQTDESIGAVVALATLVDAEGYDAAALRDTAAAFRDVLAGSVDAEPGRADGGASPTPIGYVTFAAPDPDASLLDAMAGFTVAKRRTNVFPLVYDTAAERLHRHEVPRLKGRGIYRRQAEDAERLFDV</sequence>
<protein>
    <submittedName>
        <fullName evidence="1">Uncharacterized protein</fullName>
    </submittedName>
</protein>
<name>A0ABD5M6L2_9EURY</name>
<dbReference type="Proteomes" id="UP001567572">
    <property type="component" value="Unassembled WGS sequence"/>
</dbReference>